<evidence type="ECO:0000313" key="2">
    <source>
        <dbReference type="EMBL" id="STI78452.1"/>
    </source>
</evidence>
<sequence length="94" mass="10389">MSNNIRIEEDLLGTREVPADAYYGVHTLRAIENFYISNNKISDIPEFVRGMVMVKKAAAMANKELQTIPKSVANAIIAACDEVLNNGKCMISSR</sequence>
<feature type="domain" description="Fumarate lyase N-terminal" evidence="1">
    <location>
        <begin position="13"/>
        <end position="90"/>
    </location>
</feature>
<dbReference type="Pfam" id="PF00206">
    <property type="entry name" value="Lyase_1"/>
    <property type="match status" value="1"/>
</dbReference>
<dbReference type="InterPro" id="IPR022761">
    <property type="entry name" value="Fumarate_lyase_N"/>
</dbReference>
<keyword evidence="2" id="KW-0456">Lyase</keyword>
<protein>
    <submittedName>
        <fullName evidence="2">Aspartate ammonia-lyase</fullName>
        <ecNumber evidence="2">4.3.1.1</ecNumber>
    </submittedName>
</protein>
<dbReference type="GO" id="GO:0006531">
    <property type="term" value="P:aspartate metabolic process"/>
    <property type="evidence" value="ECO:0007669"/>
    <property type="project" value="TreeGrafter"/>
</dbReference>
<organism evidence="2 3">
    <name type="scientific">Escherichia coli</name>
    <dbReference type="NCBI Taxonomy" id="562"/>
    <lineage>
        <taxon>Bacteria</taxon>
        <taxon>Pseudomonadati</taxon>
        <taxon>Pseudomonadota</taxon>
        <taxon>Gammaproteobacteria</taxon>
        <taxon>Enterobacterales</taxon>
        <taxon>Enterobacteriaceae</taxon>
        <taxon>Escherichia</taxon>
    </lineage>
</organism>
<dbReference type="GO" id="GO:0008797">
    <property type="term" value="F:aspartate ammonia-lyase activity"/>
    <property type="evidence" value="ECO:0007669"/>
    <property type="project" value="UniProtKB-EC"/>
</dbReference>
<dbReference type="InterPro" id="IPR024083">
    <property type="entry name" value="Fumarase/histidase_N"/>
</dbReference>
<dbReference type="PANTHER" id="PTHR42696">
    <property type="entry name" value="ASPARTATE AMMONIA-LYASE"/>
    <property type="match status" value="1"/>
</dbReference>
<dbReference type="Gene3D" id="1.10.275.10">
    <property type="entry name" value="Fumarase/aspartase (N-terminal domain)"/>
    <property type="match status" value="1"/>
</dbReference>
<dbReference type="PANTHER" id="PTHR42696:SF2">
    <property type="entry name" value="ASPARTATE AMMONIA-LYASE"/>
    <property type="match status" value="1"/>
</dbReference>
<dbReference type="Proteomes" id="UP000254405">
    <property type="component" value="Unassembled WGS sequence"/>
</dbReference>
<evidence type="ECO:0000259" key="1">
    <source>
        <dbReference type="Pfam" id="PF00206"/>
    </source>
</evidence>
<accession>A0A376TMM4</accession>
<dbReference type="InterPro" id="IPR008948">
    <property type="entry name" value="L-Aspartase-like"/>
</dbReference>
<dbReference type="AlphaFoldDB" id="A0A376TMM4"/>
<proteinExistence type="predicted"/>
<dbReference type="EMBL" id="UGCO01000001">
    <property type="protein sequence ID" value="STI78452.1"/>
    <property type="molecule type" value="Genomic_DNA"/>
</dbReference>
<name>A0A376TMM4_ECOLX</name>
<reference evidence="2 3" key="1">
    <citation type="submission" date="2018-06" db="EMBL/GenBank/DDBJ databases">
        <authorList>
            <consortium name="Pathogen Informatics"/>
            <person name="Doyle S."/>
        </authorList>
    </citation>
    <scope>NUCLEOTIDE SEQUENCE [LARGE SCALE GENOMIC DNA]</scope>
    <source>
        <strain evidence="2 3">NCTC8985</strain>
    </source>
</reference>
<dbReference type="SUPFAM" id="SSF48557">
    <property type="entry name" value="L-aspartase-like"/>
    <property type="match status" value="1"/>
</dbReference>
<dbReference type="EC" id="4.3.1.1" evidence="2"/>
<evidence type="ECO:0000313" key="3">
    <source>
        <dbReference type="Proteomes" id="UP000254405"/>
    </source>
</evidence>
<gene>
    <name evidence="2" type="primary">aspA_1</name>
    <name evidence="2" type="ORF">NCTC8985_03780</name>
</gene>
<dbReference type="GO" id="GO:0005829">
    <property type="term" value="C:cytosol"/>
    <property type="evidence" value="ECO:0007669"/>
    <property type="project" value="TreeGrafter"/>
</dbReference>
<dbReference type="InterPro" id="IPR051546">
    <property type="entry name" value="Aspartate_Ammonia-Lyase"/>
</dbReference>